<organism evidence="6">
    <name type="scientific">Plesiomonas shigelloides</name>
    <name type="common">Aeromonas shigelloides</name>
    <dbReference type="NCBI Taxonomy" id="703"/>
    <lineage>
        <taxon>Bacteria</taxon>
        <taxon>Pseudomonadati</taxon>
        <taxon>Pseudomonadota</taxon>
        <taxon>Gammaproteobacteria</taxon>
        <taxon>Enterobacterales</taxon>
        <taxon>Enterobacteriaceae</taxon>
        <taxon>Plesiomonas</taxon>
    </lineage>
</organism>
<evidence type="ECO:0000256" key="3">
    <source>
        <dbReference type="ARBA" id="ARBA00023125"/>
    </source>
</evidence>
<evidence type="ECO:0000256" key="2">
    <source>
        <dbReference type="ARBA" id="ARBA00022803"/>
    </source>
</evidence>
<accession>A0A481WG09</accession>
<dbReference type="GO" id="GO:0003677">
    <property type="term" value="F:DNA binding"/>
    <property type="evidence" value="ECO:0007669"/>
    <property type="project" value="UniProtKB-UniRule"/>
</dbReference>
<evidence type="ECO:0000313" key="6">
    <source>
        <dbReference type="EMBL" id="QBJ27749.1"/>
    </source>
</evidence>
<dbReference type="GO" id="GO:0000160">
    <property type="term" value="P:phosphorelay signal transduction system"/>
    <property type="evidence" value="ECO:0007669"/>
    <property type="project" value="InterPro"/>
</dbReference>
<evidence type="ECO:0000259" key="5">
    <source>
        <dbReference type="PROSITE" id="PS51755"/>
    </source>
</evidence>
<name>A0A481WG09_PLESH</name>
<dbReference type="InterPro" id="IPR001867">
    <property type="entry name" value="OmpR/PhoB-type_DNA-bd"/>
</dbReference>
<dbReference type="InterPro" id="IPR016032">
    <property type="entry name" value="Sig_transdc_resp-reg_C-effctor"/>
</dbReference>
<dbReference type="SUPFAM" id="SSF46894">
    <property type="entry name" value="C-terminal effector domain of the bipartite response regulators"/>
    <property type="match status" value="1"/>
</dbReference>
<proteinExistence type="predicted"/>
<keyword evidence="3 4" id="KW-0238">DNA-binding</keyword>
<dbReference type="InterPro" id="IPR011990">
    <property type="entry name" value="TPR-like_helical_dom_sf"/>
</dbReference>
<dbReference type="PANTHER" id="PTHR45586:SF1">
    <property type="entry name" value="LIPOPOLYSACCHARIDE ASSEMBLY PROTEIN B"/>
    <property type="match status" value="1"/>
</dbReference>
<dbReference type="GO" id="GO:0006355">
    <property type="term" value="P:regulation of DNA-templated transcription"/>
    <property type="evidence" value="ECO:0007669"/>
    <property type="project" value="InterPro"/>
</dbReference>
<dbReference type="Gene3D" id="1.25.40.10">
    <property type="entry name" value="Tetratricopeptide repeat domain"/>
    <property type="match status" value="1"/>
</dbReference>
<feature type="DNA-binding region" description="OmpR/PhoB-type" evidence="4">
    <location>
        <begin position="10"/>
        <end position="106"/>
    </location>
</feature>
<feature type="domain" description="OmpR/PhoB-type" evidence="5">
    <location>
        <begin position="10"/>
        <end position="106"/>
    </location>
</feature>
<dbReference type="Pfam" id="PF00486">
    <property type="entry name" value="Trans_reg_C"/>
    <property type="match status" value="1"/>
</dbReference>
<dbReference type="PROSITE" id="PS51755">
    <property type="entry name" value="OMPR_PHOB"/>
    <property type="match status" value="1"/>
</dbReference>
<protein>
    <submittedName>
        <fullName evidence="6">Invasion protein regulator</fullName>
    </submittedName>
</protein>
<dbReference type="AlphaFoldDB" id="A0A481WG09"/>
<keyword evidence="2" id="KW-0802">TPR repeat</keyword>
<dbReference type="PANTHER" id="PTHR45586">
    <property type="entry name" value="TPR REPEAT-CONTAINING PROTEIN PA4667"/>
    <property type="match status" value="1"/>
</dbReference>
<dbReference type="InterPro" id="IPR036388">
    <property type="entry name" value="WH-like_DNA-bd_sf"/>
</dbReference>
<dbReference type="NCBIfam" id="NF009037">
    <property type="entry name" value="PRK12370.1"/>
    <property type="match status" value="1"/>
</dbReference>
<gene>
    <name evidence="6" type="primary">hilA</name>
</gene>
<sequence>MISYTDGHTNKQYVFGDFVLYAGGALVHQERQVHVPPKELAVLTLLLDAAGELVSKDTILNHVWADSDVNEESLTRCIYALRRILMENKHCRYIDTVYGKGYRFSRHVVTVSQSRTQVPHTSIAVLPFRTYPQLNAVNLHHTLIQTLAQYSPFGLTVLPATITQHCHDLSDIMALIDQLNPDYYLAGQTVPMGNSWQLRVELVRSSGHQLIHHESIELCVEQPLSALQNRIAALLPSRIPEVQWNPTQANTFGSLDSAMLYLHAQHELKRHTPSSLRLALSLLRQCVCLSPDQASLYCSLAECYLTLSQLGLFDQQQALTNARQAVNKAIELAPSHPHALGLLALISCIHSEYTVAIALFKQARFLAPDSATLDYYYAWSLFLSGDLLQAKQYLHDCLTRDPAHIAASALNVWLTYYTSSLDEAITLGWRQLSQYGQEHPVLQSVQALLLALQKKQAQAEELIQVIHASGENAGLIAVNLCYAHYSLQGDAALPLLQTFLNHIDSRHVRASLLPLIKIVHGKHAALDFWRQLERDDYHWMKAWRHDPRLKSLAKEIERQHSEAA</sequence>
<dbReference type="SUPFAM" id="SSF48452">
    <property type="entry name" value="TPR-like"/>
    <property type="match status" value="1"/>
</dbReference>
<dbReference type="Gene3D" id="1.10.10.10">
    <property type="entry name" value="Winged helix-like DNA-binding domain superfamily/Winged helix DNA-binding domain"/>
    <property type="match status" value="1"/>
</dbReference>
<dbReference type="InterPro" id="IPR051012">
    <property type="entry name" value="CellSynth/LPSAsmb/PSIAsmb"/>
</dbReference>
<evidence type="ECO:0000256" key="4">
    <source>
        <dbReference type="PROSITE-ProRule" id="PRU01091"/>
    </source>
</evidence>
<dbReference type="EMBL" id="MK256934">
    <property type="protein sequence ID" value="QBJ27749.1"/>
    <property type="molecule type" value="Genomic_DNA"/>
</dbReference>
<evidence type="ECO:0000256" key="1">
    <source>
        <dbReference type="ARBA" id="ARBA00022737"/>
    </source>
</evidence>
<dbReference type="CDD" id="cd00383">
    <property type="entry name" value="trans_reg_C"/>
    <property type="match status" value="1"/>
</dbReference>
<reference evidence="6" key="1">
    <citation type="journal article" date="2019" name="J. Microbiol. Methods">
        <title>Plesiomonas shigelloides sipD mutant, generated by an efficient gene transfer system, is less invasive.</title>
        <authorList>
            <person name="Xi D."/>
            <person name="Jing F."/>
            <person name="Liu Q."/>
            <person name="Cao B."/>
        </authorList>
    </citation>
    <scope>NUCLEOTIDE SEQUENCE</scope>
    <source>
        <strain evidence="6">G5884</strain>
    </source>
</reference>
<dbReference type="SMART" id="SM00862">
    <property type="entry name" value="Trans_reg_C"/>
    <property type="match status" value="1"/>
</dbReference>
<keyword evidence="1" id="KW-0677">Repeat</keyword>